<dbReference type="InterPro" id="IPR050708">
    <property type="entry name" value="T6SS_VgrG/RHS"/>
</dbReference>
<evidence type="ECO:0000313" key="2">
    <source>
        <dbReference type="Proteomes" id="UP000248536"/>
    </source>
</evidence>
<accession>A0A2Z4LUX8</accession>
<reference evidence="1 2" key="1">
    <citation type="submission" date="2018-06" db="EMBL/GenBank/DDBJ databases">
        <title>Spongiibacterium sp. HME9304 Genome sequencing and assembly.</title>
        <authorList>
            <person name="Kang H."/>
            <person name="Kim H."/>
            <person name="Joh K."/>
        </authorList>
    </citation>
    <scope>NUCLEOTIDE SEQUENCE [LARGE SCALE GENOMIC DNA]</scope>
    <source>
        <strain evidence="1 2">HME9304</strain>
    </source>
</reference>
<dbReference type="InterPro" id="IPR022385">
    <property type="entry name" value="Rhs_assc_core"/>
</dbReference>
<dbReference type="AlphaFoldDB" id="A0A2Z4LUX8"/>
<keyword evidence="2" id="KW-1185">Reference proteome</keyword>
<evidence type="ECO:0008006" key="3">
    <source>
        <dbReference type="Google" id="ProtNLM"/>
    </source>
</evidence>
<dbReference type="KEGG" id="spon:HME9304_02742"/>
<evidence type="ECO:0000313" key="1">
    <source>
        <dbReference type="EMBL" id="AWX45715.1"/>
    </source>
</evidence>
<dbReference type="Gene3D" id="2.180.10.10">
    <property type="entry name" value="RHS repeat-associated core"/>
    <property type="match status" value="1"/>
</dbReference>
<dbReference type="PANTHER" id="PTHR32305">
    <property type="match status" value="1"/>
</dbReference>
<gene>
    <name evidence="1" type="ORF">HME9304_02742</name>
</gene>
<dbReference type="Proteomes" id="UP000248536">
    <property type="component" value="Chromosome"/>
</dbReference>
<name>A0A2Z4LUX8_9FLAO</name>
<sequence>MDGADDLGDQKSGNYMYNTIGQLVRNTSEDIAYIYNASGLVTEVQKEGEPLVKFFYNDRNHRVRKENYENNILKGSTYYVRDVAGQTMAVYSDAGGNLVLAEQPIYGAGRVGVAYNGANNAKNYIYELTDHLGNVRAVFMKNGNDASLEGYTDYYPGGMAMPSKQIQDANAYRYGYQGQYAEKDEETGLNAFELRMYDPRIMRWLSPDPYGQYKSPYIGMGNDPVNRVDPDGGMDCPNPPCQNGNSITEGFTLAEVTVTAPNISNGMQNNFALQSQMNNSFFNMNDINRGLMGAKAINATYGTILNDYLKESLRAKSLTEVATKELRAVQTGTRALGRTLNAVSFVSNTAQLVNGDIGVGRYSYRTVGIGSSIYVTSIYGGLPGLTVGLIYAAGEYTYDGIMYDRAYNVEAKASDVHMDIHGNVEQNTQSLSSENLEYYLSGGQINSNNFNYF</sequence>
<dbReference type="NCBIfam" id="TIGR03696">
    <property type="entry name" value="Rhs_assc_core"/>
    <property type="match status" value="1"/>
</dbReference>
<proteinExistence type="predicted"/>
<dbReference type="EMBL" id="CP030104">
    <property type="protein sequence ID" value="AWX45715.1"/>
    <property type="molecule type" value="Genomic_DNA"/>
</dbReference>
<protein>
    <recommendedName>
        <fullName evidence="3">RHS repeat-associated core domain-containing protein</fullName>
    </recommendedName>
</protein>
<dbReference type="PANTHER" id="PTHR32305:SF15">
    <property type="entry name" value="PROTEIN RHSA-RELATED"/>
    <property type="match status" value="1"/>
</dbReference>
<organism evidence="1 2">
    <name type="scientific">Flagellimonas maritima</name>
    <dbReference type="NCBI Taxonomy" id="1383885"/>
    <lineage>
        <taxon>Bacteria</taxon>
        <taxon>Pseudomonadati</taxon>
        <taxon>Bacteroidota</taxon>
        <taxon>Flavobacteriia</taxon>
        <taxon>Flavobacteriales</taxon>
        <taxon>Flavobacteriaceae</taxon>
        <taxon>Flagellimonas</taxon>
    </lineage>
</organism>